<dbReference type="GO" id="GO:0005730">
    <property type="term" value="C:nucleolus"/>
    <property type="evidence" value="ECO:0007669"/>
    <property type="project" value="TreeGrafter"/>
</dbReference>
<proteinExistence type="predicted"/>
<feature type="compositionally biased region" description="Basic and acidic residues" evidence="1">
    <location>
        <begin position="192"/>
        <end position="209"/>
    </location>
</feature>
<dbReference type="Pfam" id="PF06658">
    <property type="entry name" value="DUF1168"/>
    <property type="match status" value="1"/>
</dbReference>
<accession>A0A854QBS4</accession>
<reference evidence="2 3" key="1">
    <citation type="submission" date="2017-06" db="EMBL/GenBank/DDBJ databases">
        <title>Global population genomics of the pathogenic fungus Cryptococcus neoformans var. grubii.</title>
        <authorList>
            <person name="Cuomo C."/>
            <person name="Litvintseva A."/>
            <person name="Chen Y."/>
            <person name="Young S."/>
            <person name="Zeng Q."/>
            <person name="Chapman S."/>
            <person name="Gujja S."/>
            <person name="Saif S."/>
            <person name="Birren B."/>
        </authorList>
    </citation>
    <scope>NUCLEOTIDE SEQUENCE [LARGE SCALE GENOMIC DNA]</scope>
    <source>
        <strain evidence="2 3">Tu259-1</strain>
    </source>
</reference>
<comment type="caution">
    <text evidence="2">The sequence shown here is derived from an EMBL/GenBank/DDBJ whole genome shotgun (WGS) entry which is preliminary data.</text>
</comment>
<dbReference type="InterPro" id="IPR009548">
    <property type="entry name" value="Prkrip1"/>
</dbReference>
<dbReference type="PANTHER" id="PTHR13507:SF0">
    <property type="entry name" value="PRKR-INTERACTING PROTEIN 1"/>
    <property type="match status" value="1"/>
</dbReference>
<evidence type="ECO:0008006" key="4">
    <source>
        <dbReference type="Google" id="ProtNLM"/>
    </source>
</evidence>
<evidence type="ECO:0000256" key="1">
    <source>
        <dbReference type="SAM" id="MobiDB-lite"/>
    </source>
</evidence>
<dbReference type="PANTHER" id="PTHR13507">
    <property type="entry name" value="PRKR-INTERACTING PROTEIN 1"/>
    <property type="match status" value="1"/>
</dbReference>
<gene>
    <name evidence="2" type="ORF">C361_03857</name>
</gene>
<dbReference type="GO" id="GO:0003725">
    <property type="term" value="F:double-stranded RNA binding"/>
    <property type="evidence" value="ECO:0007669"/>
    <property type="project" value="InterPro"/>
</dbReference>
<feature type="region of interest" description="Disordered" evidence="1">
    <location>
        <begin position="100"/>
        <end position="216"/>
    </location>
</feature>
<name>A0A854QBS4_CRYNE</name>
<evidence type="ECO:0000313" key="2">
    <source>
        <dbReference type="EMBL" id="OXG20878.1"/>
    </source>
</evidence>
<feature type="compositionally biased region" description="Basic and acidic residues" evidence="1">
    <location>
        <begin position="54"/>
        <end position="63"/>
    </location>
</feature>
<organism evidence="2 3">
    <name type="scientific">Cryptococcus neoformans Tu259-1</name>
    <dbReference type="NCBI Taxonomy" id="1230072"/>
    <lineage>
        <taxon>Eukaryota</taxon>
        <taxon>Fungi</taxon>
        <taxon>Dikarya</taxon>
        <taxon>Basidiomycota</taxon>
        <taxon>Agaricomycotina</taxon>
        <taxon>Tremellomycetes</taxon>
        <taxon>Tremellales</taxon>
        <taxon>Cryptococcaceae</taxon>
        <taxon>Cryptococcus</taxon>
        <taxon>Cryptococcus neoformans species complex</taxon>
    </lineage>
</organism>
<feature type="region of interest" description="Disordered" evidence="1">
    <location>
        <begin position="1"/>
        <end position="85"/>
    </location>
</feature>
<feature type="compositionally biased region" description="Basic and acidic residues" evidence="1">
    <location>
        <begin position="100"/>
        <end position="123"/>
    </location>
</feature>
<feature type="compositionally biased region" description="Basic and acidic residues" evidence="1">
    <location>
        <begin position="29"/>
        <end position="45"/>
    </location>
</feature>
<evidence type="ECO:0000313" key="3">
    <source>
        <dbReference type="Proteomes" id="UP000199727"/>
    </source>
</evidence>
<dbReference type="OrthoDB" id="10067079at2759"/>
<dbReference type="Proteomes" id="UP000199727">
    <property type="component" value="Unassembled WGS sequence"/>
</dbReference>
<dbReference type="AlphaFoldDB" id="A0A854QBS4"/>
<feature type="compositionally biased region" description="Basic residues" evidence="1">
    <location>
        <begin position="124"/>
        <end position="137"/>
    </location>
</feature>
<dbReference type="GO" id="GO:0004860">
    <property type="term" value="F:protein kinase inhibitor activity"/>
    <property type="evidence" value="ECO:0007669"/>
    <property type="project" value="TreeGrafter"/>
</dbReference>
<dbReference type="GO" id="GO:0019901">
    <property type="term" value="F:protein kinase binding"/>
    <property type="evidence" value="ECO:0007669"/>
    <property type="project" value="TreeGrafter"/>
</dbReference>
<sequence>MSSPHSPAGSPAEAHATSSTRPRNTVLDMQRRQLEKLLANPDKEVTLPTGPQEKTLRAPREMMKNVQGSSAGAGSGEFHVYKQSRRREYERIRLMTEKTRAEEEHAEFLKRQAERDAIAEAKTAKNRAKRQKRKQGRKGGADAAEGGATSTGDGGVAKRKLQGGAKVLFKKPGEEESESEEDAGPVAPAVEEEQKPEVAEPQRMAEEARISIVDED</sequence>
<dbReference type="EMBL" id="AMKT01000044">
    <property type="protein sequence ID" value="OXG20878.1"/>
    <property type="molecule type" value="Genomic_DNA"/>
</dbReference>
<protein>
    <recommendedName>
        <fullName evidence="4">PRKR-interacting protein 1</fullName>
    </recommendedName>
</protein>